<dbReference type="OrthoDB" id="947882at2759"/>
<evidence type="ECO:0000256" key="1">
    <source>
        <dbReference type="ARBA" id="ARBA00004141"/>
    </source>
</evidence>
<dbReference type="GO" id="GO:0005886">
    <property type="term" value="C:plasma membrane"/>
    <property type="evidence" value="ECO:0007669"/>
    <property type="project" value="UniProtKB-ARBA"/>
</dbReference>
<comment type="subcellular location">
    <subcellularLocation>
        <location evidence="1">Membrane</location>
        <topology evidence="1">Multi-pass membrane protein</topology>
    </subcellularLocation>
</comment>
<dbReference type="Proteomes" id="UP000593576">
    <property type="component" value="Unassembled WGS sequence"/>
</dbReference>
<keyword evidence="10" id="KW-1185">Reference proteome</keyword>
<dbReference type="InterPro" id="IPR013525">
    <property type="entry name" value="ABC2_TM"/>
</dbReference>
<dbReference type="Pfam" id="PF01061">
    <property type="entry name" value="ABC2_membrane"/>
    <property type="match status" value="1"/>
</dbReference>
<keyword evidence="5 6" id="KW-0472">Membrane</keyword>
<evidence type="ECO:0000256" key="2">
    <source>
        <dbReference type="ARBA" id="ARBA00022448"/>
    </source>
</evidence>
<name>A0A7J9LP92_GOSSC</name>
<feature type="transmembrane region" description="Helical" evidence="6">
    <location>
        <begin position="175"/>
        <end position="194"/>
    </location>
</feature>
<gene>
    <name evidence="9" type="ORF">Goshw_019676</name>
</gene>
<proteinExistence type="predicted"/>
<dbReference type="PANTHER" id="PTHR19241">
    <property type="entry name" value="ATP-BINDING CASSETTE TRANSPORTER"/>
    <property type="match status" value="1"/>
</dbReference>
<feature type="transmembrane region" description="Helical" evidence="6">
    <location>
        <begin position="281"/>
        <end position="301"/>
    </location>
</feature>
<keyword evidence="3 6" id="KW-0812">Transmembrane</keyword>
<evidence type="ECO:0000256" key="3">
    <source>
        <dbReference type="ARBA" id="ARBA00022692"/>
    </source>
</evidence>
<feature type="domain" description="ABC-2 type transporter transmembrane" evidence="7">
    <location>
        <begin position="162"/>
        <end position="331"/>
    </location>
</feature>
<evidence type="ECO:0000256" key="6">
    <source>
        <dbReference type="SAM" id="Phobius"/>
    </source>
</evidence>
<feature type="transmembrane region" description="Helical" evidence="6">
    <location>
        <begin position="215"/>
        <end position="239"/>
    </location>
</feature>
<dbReference type="Pfam" id="PF19055">
    <property type="entry name" value="ABC2_membrane_7"/>
    <property type="match status" value="1"/>
</dbReference>
<evidence type="ECO:0000256" key="5">
    <source>
        <dbReference type="ARBA" id="ARBA00023136"/>
    </source>
</evidence>
<comment type="caution">
    <text evidence="9">The sequence shown here is derived from an EMBL/GenBank/DDBJ whole genome shotgun (WGS) entry which is preliminary data.</text>
</comment>
<dbReference type="InterPro" id="IPR043926">
    <property type="entry name" value="ABCG_dom"/>
</dbReference>
<evidence type="ECO:0000256" key="4">
    <source>
        <dbReference type="ARBA" id="ARBA00022989"/>
    </source>
</evidence>
<evidence type="ECO:0000313" key="9">
    <source>
        <dbReference type="EMBL" id="MBA0860645.1"/>
    </source>
</evidence>
<dbReference type="SUPFAM" id="SSF52540">
    <property type="entry name" value="P-loop containing nucleoside triphosphate hydrolases"/>
    <property type="match status" value="1"/>
</dbReference>
<evidence type="ECO:0000259" key="8">
    <source>
        <dbReference type="Pfam" id="PF19055"/>
    </source>
</evidence>
<dbReference type="AlphaFoldDB" id="A0A7J9LP92"/>
<feature type="transmembrane region" description="Helical" evidence="6">
    <location>
        <begin position="251"/>
        <end position="269"/>
    </location>
</feature>
<feature type="transmembrane region" description="Helical" evidence="6">
    <location>
        <begin position="362"/>
        <end position="382"/>
    </location>
</feature>
<evidence type="ECO:0000259" key="7">
    <source>
        <dbReference type="Pfam" id="PF01061"/>
    </source>
</evidence>
<sequence length="392" mass="44857">MIELDEIKDALVGIPHVSGISSEQRKRLTIAVELVSNPSIIFMDEPTSGLDARAAAIVMRVVKNIVNTKRTIVCTIHQPSIDIFESFDELILMKRGGQMIYSGELGQHSSRLIEYFEGIPGVPKIKENHNPATWMLEVTSPSVEAQLGIDFACIYKESHLYKHDEQDFFNIMGSMYVFMIFTGISSCSSVLPFVSTQRTVVYRERFSRMYSSWAYSLAQVIIEIPYIFLEAVLFLTITYPAVNFYGSAYKVFWYFYTVFCTLLYYKYLGMMLVSLTPTFQVATIFASLCYTLFSLFSGYLIPGPQFPKWWVWGYWISPSSWSLKGLLTSQYGDIEEEIMAFGEQKALNTFLDSQYGYKHRDLPIIAVVLLAFPLVFASVFTYGTAKLNYQRR</sequence>
<evidence type="ECO:0008006" key="11">
    <source>
        <dbReference type="Google" id="ProtNLM"/>
    </source>
</evidence>
<protein>
    <recommendedName>
        <fullName evidence="11">ABC-2 type transporter domain-containing protein</fullName>
    </recommendedName>
</protein>
<feature type="domain" description="ABC transporter family G" evidence="8">
    <location>
        <begin position="77"/>
        <end position="138"/>
    </location>
</feature>
<organism evidence="9 10">
    <name type="scientific">Gossypium schwendimanii</name>
    <name type="common">Cotton</name>
    <dbReference type="NCBI Taxonomy" id="34291"/>
    <lineage>
        <taxon>Eukaryota</taxon>
        <taxon>Viridiplantae</taxon>
        <taxon>Streptophyta</taxon>
        <taxon>Embryophyta</taxon>
        <taxon>Tracheophyta</taxon>
        <taxon>Spermatophyta</taxon>
        <taxon>Magnoliopsida</taxon>
        <taxon>eudicotyledons</taxon>
        <taxon>Gunneridae</taxon>
        <taxon>Pentapetalae</taxon>
        <taxon>rosids</taxon>
        <taxon>malvids</taxon>
        <taxon>Malvales</taxon>
        <taxon>Malvaceae</taxon>
        <taxon>Malvoideae</taxon>
        <taxon>Gossypium</taxon>
    </lineage>
</organism>
<evidence type="ECO:0000313" key="10">
    <source>
        <dbReference type="Proteomes" id="UP000593576"/>
    </source>
</evidence>
<keyword evidence="4 6" id="KW-1133">Transmembrane helix</keyword>
<dbReference type="FunFam" id="3.40.50.300:FF:002615">
    <property type="entry name" value="ABC transporter"/>
    <property type="match status" value="1"/>
</dbReference>
<dbReference type="GO" id="GO:0140359">
    <property type="term" value="F:ABC-type transporter activity"/>
    <property type="evidence" value="ECO:0007669"/>
    <property type="project" value="InterPro"/>
</dbReference>
<reference evidence="9 10" key="1">
    <citation type="journal article" date="2019" name="Genome Biol. Evol.">
        <title>Insights into the evolution of the New World diploid cottons (Gossypium, subgenus Houzingenia) based on genome sequencing.</title>
        <authorList>
            <person name="Grover C.E."/>
            <person name="Arick M.A. 2nd"/>
            <person name="Thrash A."/>
            <person name="Conover J.L."/>
            <person name="Sanders W.S."/>
            <person name="Peterson D.G."/>
            <person name="Frelichowski J.E."/>
            <person name="Scheffler J.A."/>
            <person name="Scheffler B.E."/>
            <person name="Wendel J.F."/>
        </authorList>
    </citation>
    <scope>NUCLEOTIDE SEQUENCE [LARGE SCALE GENOMIC DNA]</scope>
    <source>
        <strain evidence="9">1</strain>
        <tissue evidence="9">Leaf</tissue>
    </source>
</reference>
<dbReference type="EMBL" id="JABFAF010000007">
    <property type="protein sequence ID" value="MBA0860645.1"/>
    <property type="molecule type" value="Genomic_DNA"/>
</dbReference>
<accession>A0A7J9LP92</accession>
<dbReference type="Gene3D" id="3.40.50.300">
    <property type="entry name" value="P-loop containing nucleotide triphosphate hydrolases"/>
    <property type="match status" value="1"/>
</dbReference>
<dbReference type="InterPro" id="IPR027417">
    <property type="entry name" value="P-loop_NTPase"/>
</dbReference>
<keyword evidence="2" id="KW-0813">Transport</keyword>